<comment type="caution">
    <text evidence="1">The sequence shown here is derived from an EMBL/GenBank/DDBJ whole genome shotgun (WGS) entry which is preliminary data.</text>
</comment>
<sequence>MKLSFYDIVNALKQLSPKARQDFIEDLQAATSPSYIKSIKEARAEYDKGKVFPHEEAFKERSNKRKKKGKTYIT</sequence>
<accession>A0A0S8FX02</accession>
<dbReference type="AlphaFoldDB" id="A0A0S8FX02"/>
<gene>
    <name evidence="1" type="ORF">AMJ83_00040</name>
</gene>
<evidence type="ECO:0000313" key="1">
    <source>
        <dbReference type="EMBL" id="KPK64642.1"/>
    </source>
</evidence>
<reference evidence="1 2" key="1">
    <citation type="journal article" date="2015" name="Microbiome">
        <title>Genomic resolution of linkages in carbon, nitrogen, and sulfur cycling among widespread estuary sediment bacteria.</title>
        <authorList>
            <person name="Baker B.J."/>
            <person name="Lazar C.S."/>
            <person name="Teske A.P."/>
            <person name="Dick G.J."/>
        </authorList>
    </citation>
    <scope>NUCLEOTIDE SEQUENCE [LARGE SCALE GENOMIC DNA]</scope>
    <source>
        <strain evidence="1">SM23_42</strain>
    </source>
</reference>
<dbReference type="EMBL" id="LJUJ01000001">
    <property type="protein sequence ID" value="KPK64642.1"/>
    <property type="molecule type" value="Genomic_DNA"/>
</dbReference>
<proteinExistence type="predicted"/>
<organism evidence="1 2">
    <name type="scientific">candidate division WOR_3 bacterium SM23_42</name>
    <dbReference type="NCBI Taxonomy" id="1703779"/>
    <lineage>
        <taxon>Bacteria</taxon>
        <taxon>Bacteria division WOR-3</taxon>
    </lineage>
</organism>
<evidence type="ECO:0000313" key="2">
    <source>
        <dbReference type="Proteomes" id="UP000051373"/>
    </source>
</evidence>
<protein>
    <submittedName>
        <fullName evidence="1">Uncharacterized protein</fullName>
    </submittedName>
</protein>
<name>A0A0S8FX02_UNCW3</name>
<dbReference type="Proteomes" id="UP000051373">
    <property type="component" value="Unassembled WGS sequence"/>
</dbReference>